<protein>
    <recommendedName>
        <fullName evidence="8">Ribonuclease VapC</fullName>
        <shortName evidence="8">RNase VapC</shortName>
        <ecNumber evidence="8">3.1.-.-</ecNumber>
    </recommendedName>
    <alternativeName>
        <fullName evidence="8">Toxin VapC</fullName>
    </alternativeName>
</protein>
<dbReference type="EC" id="3.1.-.-" evidence="8"/>
<evidence type="ECO:0000313" key="11">
    <source>
        <dbReference type="Proteomes" id="UP000017819"/>
    </source>
</evidence>
<evidence type="ECO:0000256" key="2">
    <source>
        <dbReference type="ARBA" id="ARBA00022649"/>
    </source>
</evidence>
<evidence type="ECO:0000256" key="8">
    <source>
        <dbReference type="HAMAP-Rule" id="MF_00265"/>
    </source>
</evidence>
<comment type="caution">
    <text evidence="10">The sequence shown here is derived from an EMBL/GenBank/DDBJ whole genome shotgun (WGS) entry which is preliminary data.</text>
</comment>
<proteinExistence type="inferred from homology"/>
<dbReference type="PANTHER" id="PTHR33653:SF1">
    <property type="entry name" value="RIBONUCLEASE VAPC2"/>
    <property type="match status" value="1"/>
</dbReference>
<feature type="domain" description="PIN" evidence="9">
    <location>
        <begin position="2"/>
        <end position="124"/>
    </location>
</feature>
<dbReference type="Pfam" id="PF01850">
    <property type="entry name" value="PIN"/>
    <property type="match status" value="1"/>
</dbReference>
<evidence type="ECO:0000256" key="5">
    <source>
        <dbReference type="ARBA" id="ARBA00022801"/>
    </source>
</evidence>
<keyword evidence="4 8" id="KW-0479">Metal-binding</keyword>
<dbReference type="STRING" id="631454.N177_0889"/>
<organism evidence="10 11">
    <name type="scientific">Lutibaculum baratangense AMV1</name>
    <dbReference type="NCBI Taxonomy" id="631454"/>
    <lineage>
        <taxon>Bacteria</taxon>
        <taxon>Pseudomonadati</taxon>
        <taxon>Pseudomonadota</taxon>
        <taxon>Alphaproteobacteria</taxon>
        <taxon>Hyphomicrobiales</taxon>
        <taxon>Tepidamorphaceae</taxon>
        <taxon>Lutibaculum</taxon>
    </lineage>
</organism>
<reference evidence="10 11" key="1">
    <citation type="journal article" date="2014" name="Genome Announc.">
        <title>Draft Genome Sequence of Lutibaculum baratangense Strain AMV1T, Isolated from a Mud Volcano in Andamans, India.</title>
        <authorList>
            <person name="Singh A."/>
            <person name="Sreenivas A."/>
            <person name="Sathyanarayana Reddy G."/>
            <person name="Pinnaka A.K."/>
            <person name="Shivaji S."/>
        </authorList>
    </citation>
    <scope>NUCLEOTIDE SEQUENCE [LARGE SCALE GENOMIC DNA]</scope>
    <source>
        <strain evidence="10 11">AMV1</strain>
    </source>
</reference>
<dbReference type="GO" id="GO:0016787">
    <property type="term" value="F:hydrolase activity"/>
    <property type="evidence" value="ECO:0007669"/>
    <property type="project" value="UniProtKB-KW"/>
</dbReference>
<feature type="binding site" evidence="8">
    <location>
        <position position="5"/>
    </location>
    <ligand>
        <name>Mg(2+)</name>
        <dbReference type="ChEBI" id="CHEBI:18420"/>
    </ligand>
</feature>
<keyword evidence="3 8" id="KW-0540">Nuclease</keyword>
<comment type="similarity">
    <text evidence="7 8">Belongs to the PINc/VapC protein family.</text>
</comment>
<dbReference type="InterPro" id="IPR029060">
    <property type="entry name" value="PIN-like_dom_sf"/>
</dbReference>
<dbReference type="CDD" id="cd18731">
    <property type="entry name" value="PIN_NgFitB-like"/>
    <property type="match status" value="1"/>
</dbReference>
<feature type="binding site" evidence="8">
    <location>
        <position position="104"/>
    </location>
    <ligand>
        <name>Mg(2+)</name>
        <dbReference type="ChEBI" id="CHEBI:18420"/>
    </ligand>
</feature>
<dbReference type="InterPro" id="IPR002716">
    <property type="entry name" value="PIN_dom"/>
</dbReference>
<evidence type="ECO:0000313" key="10">
    <source>
        <dbReference type="EMBL" id="ESR26389.1"/>
    </source>
</evidence>
<dbReference type="PANTHER" id="PTHR33653">
    <property type="entry name" value="RIBONUCLEASE VAPC2"/>
    <property type="match status" value="1"/>
</dbReference>
<comment type="function">
    <text evidence="8">Toxic component of a toxin-antitoxin (TA) system. An RNase.</text>
</comment>
<dbReference type="EMBL" id="AWXZ01000015">
    <property type="protein sequence ID" value="ESR26389.1"/>
    <property type="molecule type" value="Genomic_DNA"/>
</dbReference>
<keyword evidence="8" id="KW-0800">Toxin</keyword>
<gene>
    <name evidence="8" type="primary">vapC</name>
    <name evidence="10" type="ORF">N177_0889</name>
</gene>
<keyword evidence="5 8" id="KW-0378">Hydrolase</keyword>
<evidence type="ECO:0000256" key="1">
    <source>
        <dbReference type="ARBA" id="ARBA00001946"/>
    </source>
</evidence>
<dbReference type="Gene3D" id="3.40.50.1010">
    <property type="entry name" value="5'-nuclease"/>
    <property type="match status" value="1"/>
</dbReference>
<dbReference type="RefSeq" id="WP_023431035.1">
    <property type="nucleotide sequence ID" value="NZ_AWXZ01000015.1"/>
</dbReference>
<evidence type="ECO:0000259" key="9">
    <source>
        <dbReference type="Pfam" id="PF01850"/>
    </source>
</evidence>
<dbReference type="InterPro" id="IPR050556">
    <property type="entry name" value="Type_II_TA_system_RNase"/>
</dbReference>
<dbReference type="AlphaFoldDB" id="V4RM99"/>
<evidence type="ECO:0000256" key="6">
    <source>
        <dbReference type="ARBA" id="ARBA00022842"/>
    </source>
</evidence>
<dbReference type="HAMAP" id="MF_00265">
    <property type="entry name" value="VapC_Nob1"/>
    <property type="match status" value="1"/>
</dbReference>
<name>V4RM99_9HYPH</name>
<dbReference type="eggNOG" id="COG1487">
    <property type="taxonomic scope" value="Bacteria"/>
</dbReference>
<dbReference type="GO" id="GO:0004540">
    <property type="term" value="F:RNA nuclease activity"/>
    <property type="evidence" value="ECO:0007669"/>
    <property type="project" value="InterPro"/>
</dbReference>
<dbReference type="OrthoDB" id="5458135at2"/>
<keyword evidence="11" id="KW-1185">Reference proteome</keyword>
<dbReference type="Proteomes" id="UP000017819">
    <property type="component" value="Unassembled WGS sequence"/>
</dbReference>
<evidence type="ECO:0000256" key="3">
    <source>
        <dbReference type="ARBA" id="ARBA00022722"/>
    </source>
</evidence>
<dbReference type="GO" id="GO:0000287">
    <property type="term" value="F:magnesium ion binding"/>
    <property type="evidence" value="ECO:0007669"/>
    <property type="project" value="UniProtKB-UniRule"/>
</dbReference>
<comment type="cofactor">
    <cofactor evidence="1 8">
        <name>Mg(2+)</name>
        <dbReference type="ChEBI" id="CHEBI:18420"/>
    </cofactor>
</comment>
<evidence type="ECO:0000256" key="4">
    <source>
        <dbReference type="ARBA" id="ARBA00022723"/>
    </source>
</evidence>
<accession>V4RM99</accession>
<dbReference type="InterPro" id="IPR022907">
    <property type="entry name" value="VapC_family"/>
</dbReference>
<keyword evidence="6 8" id="KW-0460">Magnesium</keyword>
<dbReference type="GO" id="GO:0090729">
    <property type="term" value="F:toxin activity"/>
    <property type="evidence" value="ECO:0007669"/>
    <property type="project" value="UniProtKB-KW"/>
</dbReference>
<sequence length="139" mass="15228">MVILDTNVLSELMRPVPEQVVAAWADSQPRRSLYTATIVQAEILAGVATLPKGQRRQLLEQRVRAIFDEVLSDRVLPISEGAAKCYAQIYAVRRDLGRPISMPDGFIAAVAMEHGATIATRDTGGFEGLGLQLINPWRA</sequence>
<keyword evidence="2 8" id="KW-1277">Toxin-antitoxin system</keyword>
<evidence type="ECO:0000256" key="7">
    <source>
        <dbReference type="ARBA" id="ARBA00038093"/>
    </source>
</evidence>
<dbReference type="SUPFAM" id="SSF88723">
    <property type="entry name" value="PIN domain-like"/>
    <property type="match status" value="1"/>
</dbReference>